<evidence type="ECO:0000259" key="8">
    <source>
        <dbReference type="Pfam" id="PF00561"/>
    </source>
</evidence>
<reference evidence="10" key="1">
    <citation type="submission" date="2017-01" db="EMBL/GenBank/DDBJ databases">
        <authorList>
            <person name="Varghese N."/>
            <person name="Submissions S."/>
        </authorList>
    </citation>
    <scope>NUCLEOTIDE SEQUENCE [LARGE SCALE GENOMIC DNA]</scope>
    <source>
        <strain evidence="10">DSM 16176</strain>
    </source>
</reference>
<evidence type="ECO:0000313" key="10">
    <source>
        <dbReference type="Proteomes" id="UP000186156"/>
    </source>
</evidence>
<dbReference type="PANTHER" id="PTHR43798">
    <property type="entry name" value="MONOACYLGLYCEROL LIPASE"/>
    <property type="match status" value="1"/>
</dbReference>
<organism evidence="9 10">
    <name type="scientific">Alicyclobacillus vulcanalis</name>
    <dbReference type="NCBI Taxonomy" id="252246"/>
    <lineage>
        <taxon>Bacteria</taxon>
        <taxon>Bacillati</taxon>
        <taxon>Bacillota</taxon>
        <taxon>Bacilli</taxon>
        <taxon>Bacillales</taxon>
        <taxon>Alicyclobacillaceae</taxon>
        <taxon>Alicyclobacillus</taxon>
    </lineage>
</organism>
<evidence type="ECO:0000256" key="4">
    <source>
        <dbReference type="ARBA" id="ARBA00021843"/>
    </source>
</evidence>
<dbReference type="EMBL" id="FTOO01000001">
    <property type="protein sequence ID" value="SIS51763.1"/>
    <property type="molecule type" value="Genomic_DNA"/>
</dbReference>
<dbReference type="Proteomes" id="UP000186156">
    <property type="component" value="Unassembled WGS sequence"/>
</dbReference>
<dbReference type="GO" id="GO:0004177">
    <property type="term" value="F:aminopeptidase activity"/>
    <property type="evidence" value="ECO:0007669"/>
    <property type="project" value="UniProtKB-KW"/>
</dbReference>
<evidence type="ECO:0000256" key="2">
    <source>
        <dbReference type="ARBA" id="ARBA00010088"/>
    </source>
</evidence>
<feature type="domain" description="AB hydrolase-1" evidence="8">
    <location>
        <begin position="12"/>
        <end position="238"/>
    </location>
</feature>
<dbReference type="Pfam" id="PF00561">
    <property type="entry name" value="Abhydrolase_1"/>
    <property type="match status" value="1"/>
</dbReference>
<comment type="catalytic activity">
    <reaction evidence="1">
        <text>Release of N-terminal proline from a peptide.</text>
        <dbReference type="EC" id="3.4.11.5"/>
    </reaction>
</comment>
<feature type="active site" description="Nucleophile" evidence="7">
    <location>
        <position position="65"/>
    </location>
</feature>
<keyword evidence="5" id="KW-0378">Hydrolase</keyword>
<dbReference type="Gene3D" id="3.40.50.1820">
    <property type="entry name" value="alpha/beta hydrolase"/>
    <property type="match status" value="1"/>
</dbReference>
<keyword evidence="10" id="KW-1185">Reference proteome</keyword>
<dbReference type="GO" id="GO:0016020">
    <property type="term" value="C:membrane"/>
    <property type="evidence" value="ECO:0007669"/>
    <property type="project" value="TreeGrafter"/>
</dbReference>
<keyword evidence="9" id="KW-0645">Protease</keyword>
<accession>A0A1N7JR00</accession>
<dbReference type="GO" id="GO:0006508">
    <property type="term" value="P:proteolysis"/>
    <property type="evidence" value="ECO:0007669"/>
    <property type="project" value="InterPro"/>
</dbReference>
<sequence length="255" mass="29457">MPHDYLEPLAELSDERPVIFYDQLACGLSDHVPDVSVLDVSWFTSELELVRQALGLEQFHLFGHSWGGWLALQYTLDFQPTLASLTICSSPASARDFVLGCAELRAQLPPDIDGVLRAYEELQDYRHPIYQKAVQEFYFRHFCRLRPWPDVVSRSLEKMSVEVYMHMWGPAEFGPVDGVLKDWSVETRVREIQVPALVVCGRYDEARPSYMSRLASGLSGPVEFHVFENSSHLAFWEDKDNFLRVLRSFLRQWDP</sequence>
<dbReference type="InterPro" id="IPR000073">
    <property type="entry name" value="AB_hydrolase_1"/>
</dbReference>
<evidence type="ECO:0000256" key="3">
    <source>
        <dbReference type="ARBA" id="ARBA00012568"/>
    </source>
</evidence>
<comment type="similarity">
    <text evidence="2">Belongs to the peptidase S33 family.</text>
</comment>
<dbReference type="PANTHER" id="PTHR43798:SF33">
    <property type="entry name" value="HYDROLASE, PUTATIVE (AFU_ORTHOLOGUE AFUA_2G14860)-RELATED"/>
    <property type="match status" value="1"/>
</dbReference>
<proteinExistence type="inferred from homology"/>
<name>A0A1N7JR00_9BACL</name>
<dbReference type="STRING" id="252246.SAMN05421799_101136"/>
<protein>
    <recommendedName>
        <fullName evidence="4">Proline iminopeptidase</fullName>
        <ecNumber evidence="3">3.4.11.5</ecNumber>
    </recommendedName>
    <alternativeName>
        <fullName evidence="6">Prolyl aminopeptidase</fullName>
    </alternativeName>
</protein>
<feature type="active site" evidence="7">
    <location>
        <position position="204"/>
    </location>
</feature>
<keyword evidence="9" id="KW-0031">Aminopeptidase</keyword>
<evidence type="ECO:0000256" key="5">
    <source>
        <dbReference type="ARBA" id="ARBA00022801"/>
    </source>
</evidence>
<dbReference type="InterPro" id="IPR029058">
    <property type="entry name" value="AB_hydrolase_fold"/>
</dbReference>
<evidence type="ECO:0000256" key="6">
    <source>
        <dbReference type="ARBA" id="ARBA00029605"/>
    </source>
</evidence>
<dbReference type="EC" id="3.4.11.5" evidence="3"/>
<dbReference type="PIRSF" id="PIRSF005539">
    <property type="entry name" value="Pept_S33_TRI_F1"/>
    <property type="match status" value="1"/>
</dbReference>
<dbReference type="InterPro" id="IPR005945">
    <property type="entry name" value="Pro_imino_pep"/>
</dbReference>
<evidence type="ECO:0000256" key="1">
    <source>
        <dbReference type="ARBA" id="ARBA00001585"/>
    </source>
</evidence>
<dbReference type="NCBIfam" id="TIGR01250">
    <property type="entry name" value="pro_imino_pep_2"/>
    <property type="match status" value="1"/>
</dbReference>
<dbReference type="SUPFAM" id="SSF53474">
    <property type="entry name" value="alpha/beta-Hydrolases"/>
    <property type="match status" value="1"/>
</dbReference>
<dbReference type="AlphaFoldDB" id="A0A1N7JR00"/>
<dbReference type="PRINTS" id="PR00793">
    <property type="entry name" value="PROAMNOPTASE"/>
</dbReference>
<feature type="active site" description="Proton donor" evidence="7">
    <location>
        <position position="232"/>
    </location>
</feature>
<dbReference type="InterPro" id="IPR050266">
    <property type="entry name" value="AB_hydrolase_sf"/>
</dbReference>
<dbReference type="InterPro" id="IPR002410">
    <property type="entry name" value="Peptidase_S33"/>
</dbReference>
<evidence type="ECO:0000256" key="7">
    <source>
        <dbReference type="PIRSR" id="PIRSR005539-1"/>
    </source>
</evidence>
<gene>
    <name evidence="9" type="ORF">SAMN05421799_101136</name>
</gene>
<evidence type="ECO:0000313" key="9">
    <source>
        <dbReference type="EMBL" id="SIS51763.1"/>
    </source>
</evidence>